<gene>
    <name evidence="1" type="ORF">POTOM_029339</name>
</gene>
<evidence type="ECO:0000313" key="2">
    <source>
        <dbReference type="Proteomes" id="UP000886885"/>
    </source>
</evidence>
<organism evidence="1 2">
    <name type="scientific">Populus tomentosa</name>
    <name type="common">Chinese white poplar</name>
    <dbReference type="NCBI Taxonomy" id="118781"/>
    <lineage>
        <taxon>Eukaryota</taxon>
        <taxon>Viridiplantae</taxon>
        <taxon>Streptophyta</taxon>
        <taxon>Embryophyta</taxon>
        <taxon>Tracheophyta</taxon>
        <taxon>Spermatophyta</taxon>
        <taxon>Magnoliopsida</taxon>
        <taxon>eudicotyledons</taxon>
        <taxon>Gunneridae</taxon>
        <taxon>Pentapetalae</taxon>
        <taxon>rosids</taxon>
        <taxon>fabids</taxon>
        <taxon>Malpighiales</taxon>
        <taxon>Salicaceae</taxon>
        <taxon>Saliceae</taxon>
        <taxon>Populus</taxon>
    </lineage>
</organism>
<dbReference type="Proteomes" id="UP000886885">
    <property type="component" value="Chromosome 8A"/>
</dbReference>
<evidence type="ECO:0000313" key="1">
    <source>
        <dbReference type="EMBL" id="KAG6765308.1"/>
    </source>
</evidence>
<protein>
    <submittedName>
        <fullName evidence="1">Uncharacterized protein</fullName>
    </submittedName>
</protein>
<dbReference type="OrthoDB" id="428480at2759"/>
<dbReference type="AlphaFoldDB" id="A0A8X7Z525"/>
<accession>A0A8X7Z525</accession>
<reference evidence="1" key="1">
    <citation type="journal article" date="2020" name="bioRxiv">
        <title>Hybrid origin of Populus tomentosa Carr. identified through genome sequencing and phylogenomic analysis.</title>
        <authorList>
            <person name="An X."/>
            <person name="Gao K."/>
            <person name="Chen Z."/>
            <person name="Li J."/>
            <person name="Yang X."/>
            <person name="Yang X."/>
            <person name="Zhou J."/>
            <person name="Guo T."/>
            <person name="Zhao T."/>
            <person name="Huang S."/>
            <person name="Miao D."/>
            <person name="Khan W.U."/>
            <person name="Rao P."/>
            <person name="Ye M."/>
            <person name="Lei B."/>
            <person name="Liao W."/>
            <person name="Wang J."/>
            <person name="Ji L."/>
            <person name="Li Y."/>
            <person name="Guo B."/>
            <person name="Mustafa N.S."/>
            <person name="Li S."/>
            <person name="Yun Q."/>
            <person name="Keller S.R."/>
            <person name="Mao J."/>
            <person name="Zhang R."/>
            <person name="Strauss S.H."/>
        </authorList>
    </citation>
    <scope>NUCLEOTIDE SEQUENCE</scope>
    <source>
        <strain evidence="1">GM15</strain>
        <tissue evidence="1">Leaf</tissue>
    </source>
</reference>
<dbReference type="EMBL" id="JAAWWB010000015">
    <property type="protein sequence ID" value="KAG6765308.1"/>
    <property type="molecule type" value="Genomic_DNA"/>
</dbReference>
<name>A0A8X7Z525_POPTO</name>
<keyword evidence="2" id="KW-1185">Reference proteome</keyword>
<proteinExistence type="predicted"/>
<comment type="caution">
    <text evidence="1">The sequence shown here is derived from an EMBL/GenBank/DDBJ whole genome shotgun (WGS) entry which is preliminary data.</text>
</comment>
<sequence length="105" mass="11821">MFSARHLTDLYFIFSGKKHSMHLHQTLIQGLQCISGAFLFPDTSILGVAGWVVGSEQRHQGFWYLDRLDAPRDDVYTAELLEGKNETSMQELVIGGEVLHVGRDS</sequence>